<evidence type="ECO:0000313" key="2">
    <source>
        <dbReference type="Proteomes" id="UP000745663"/>
    </source>
</evidence>
<accession>A0ABS2BS36</accession>
<name>A0ABS2BS36_9PSED</name>
<evidence type="ECO:0000313" key="1">
    <source>
        <dbReference type="EMBL" id="MBM5456452.1"/>
    </source>
</evidence>
<gene>
    <name evidence="1" type="ORF">H8F21_02590</name>
</gene>
<comment type="caution">
    <text evidence="1">The sequence shown here is derived from an EMBL/GenBank/DDBJ whole genome shotgun (WGS) entry which is preliminary data.</text>
</comment>
<organism evidence="1 2">
    <name type="scientific">Pseudomonas arcuscaelestis</name>
    <dbReference type="NCBI Taxonomy" id="2710591"/>
    <lineage>
        <taxon>Bacteria</taxon>
        <taxon>Pseudomonadati</taxon>
        <taxon>Pseudomonadota</taxon>
        <taxon>Gammaproteobacteria</taxon>
        <taxon>Pseudomonadales</taxon>
        <taxon>Pseudomonadaceae</taxon>
        <taxon>Pseudomonas</taxon>
    </lineage>
</organism>
<dbReference type="Proteomes" id="UP000745663">
    <property type="component" value="Unassembled WGS sequence"/>
</dbReference>
<dbReference type="EMBL" id="JACOPV010000002">
    <property type="protein sequence ID" value="MBM5456452.1"/>
    <property type="molecule type" value="Genomic_DNA"/>
</dbReference>
<sequence length="175" mass="19597">MPSLRVTLQAFSEVLGTTDNSTFLIVCMMDLHGQEEVVEIRVFNTGQSALDFFHEMDRPQSTQVIVGLQLAIAPNLNNTGQWEVEPVLDFKRISAILKGDESDLYGYETLSGRTFSDNLKIPDEQVISARSIYKASNTEAEDLELQAYQLWLAKILVQLINEAYSLKKAGVFFSG</sequence>
<evidence type="ECO:0008006" key="3">
    <source>
        <dbReference type="Google" id="ProtNLM"/>
    </source>
</evidence>
<dbReference type="RefSeq" id="WP_203583965.1">
    <property type="nucleotide sequence ID" value="NZ_JACOPV010000002.1"/>
</dbReference>
<reference evidence="1 2" key="1">
    <citation type="submission" date="2020-08" db="EMBL/GenBank/DDBJ databases">
        <title>Description of novel Pseudomonas species.</title>
        <authorList>
            <person name="Duman M."/>
            <person name="Mulet M."/>
            <person name="Altun S."/>
            <person name="Saticioglu I.B."/>
            <person name="Lalucat J."/>
            <person name="Garcia-Valdes E."/>
        </authorList>
    </citation>
    <scope>NUCLEOTIDE SEQUENCE [LARGE SCALE GENOMIC DNA]</scope>
    <source>
        <strain evidence="1 2">P66</strain>
    </source>
</reference>
<protein>
    <recommendedName>
        <fullName evidence="3">DUF1833 domain-containing protein</fullName>
    </recommendedName>
</protein>
<keyword evidence="2" id="KW-1185">Reference proteome</keyword>
<proteinExistence type="predicted"/>